<feature type="region of interest" description="Disordered" evidence="5">
    <location>
        <begin position="1790"/>
        <end position="1861"/>
    </location>
</feature>
<evidence type="ECO:0000256" key="5">
    <source>
        <dbReference type="SAM" id="MobiDB-lite"/>
    </source>
</evidence>
<dbReference type="Gene3D" id="1.25.40.10">
    <property type="entry name" value="Tetratricopeptide repeat domain"/>
    <property type="match status" value="1"/>
</dbReference>
<dbReference type="GO" id="GO:0006508">
    <property type="term" value="P:proteolysis"/>
    <property type="evidence" value="ECO:0007669"/>
    <property type="project" value="InterPro"/>
</dbReference>
<dbReference type="EMBL" id="KL197742">
    <property type="protein sequence ID" value="KDQ52064.1"/>
    <property type="molecule type" value="Genomic_DNA"/>
</dbReference>
<keyword evidence="3" id="KW-0378">Hydrolase</keyword>
<dbReference type="GO" id="GO:0004197">
    <property type="term" value="F:cysteine-type endopeptidase activity"/>
    <property type="evidence" value="ECO:0007669"/>
    <property type="project" value="InterPro"/>
</dbReference>
<dbReference type="PANTHER" id="PTHR12792">
    <property type="entry name" value="EXTRA SPINDLE POLES 1-RELATED"/>
    <property type="match status" value="1"/>
</dbReference>
<evidence type="ECO:0000313" key="7">
    <source>
        <dbReference type="EMBL" id="KDQ52064.1"/>
    </source>
</evidence>
<dbReference type="InterPro" id="IPR019734">
    <property type="entry name" value="TPR_rpt"/>
</dbReference>
<feature type="compositionally biased region" description="Basic residues" evidence="5">
    <location>
        <begin position="1794"/>
        <end position="1803"/>
    </location>
</feature>
<sequence length="2212" mass="242993">MPTASQPTKRRPPTSRAPPKPITVNDLADKLASGLVIDAKAHRNAPAHKSGEDRAAAMRSVNAASQTLSALAQTGWRAAQKSTATSGNLSKVTSCVQSAKKSLQLLRKGTTEKDAVDVERAACSMSGKLIALELFIVSLDILSDMHPMMLKLLNPSETPSGLIHAGQLHLLSLPLPPSTNDPMDPIQLTLLSTYLLNTLQSLSYSCLDANPDQSPSFTSTLFDTPSLLHWIPHFTHLPAKHTDSILTRAYTALVKASNSISQSPTHSPQAFRARCYALCCLLSTSPSTIQPDTFWDQALKFVTTFVKSVASSSTVSEMEAMDLVSEGLCQVVEGAEAREDRREFVNGRAFVGFCEYWMGIATRKGDLAIVDRISSLMQRVSTSPSVTPSSSSEDVIKVDAEPQPVGVDDSSNPAPTGRTSKEKDKTTIDAAKICATLTQVTALLEQWKAGDDANDDVTRRVQDGKACLARSSSFLIYESDASEEDRDEGLSRASAKVKRALEKLRRVAVKLVETTASSHGVVVNGVRDLLSDIVEVLEIACKQKSASDLISPALETLFVLARTSLVPTNPDTYTPSYNLLIRASSLIGLSISPKGEISSPTSDSSSHPNFVRCLSGAFHNIALTLYHAEKYGGAVRFLRVGCPLGRMALSMRKGDGEGEKLEDAWRQMKEQLHRRWELLGVCYSKMGDRQLAYDASVQSILSFPLSEPPLLQLVNSSLPSQMFEMSPVHRQLGVVVDRVTYMGVCELFKAPEDVSLKSALQQLYGVAELSSVVGALIERQIDGLEGSIWKENVRTATKCLLLDALSVYDQQKRPVKRARVLLRCLEVTYKGGQDASGLDEVSGRPLGDVGQEVEALLTREDFGCDANLAHLSTQYRATAHVWLALHAHRRADPLQSTLVAEHVDEACRLLRTLVLLPQSQPKGVMSPKGLAASRRGSGKKVLNAARAVTVVKSRVSRVPKRAPVTPPRPARKALEAVSLNAPQATPTQSTEVKKPVLMLDDIEKLITLLQTASHLVGLLGLVVVKIRTLNVIRRLSERNVATNGDAYIKSSVDLAHEYVKLGKNERAGKIFTQALEVARGPQSSEEVRVLFYLRFAESLAVIDNVLKSSTVYCEALGLADALTIEEKGLSTAQRVRVRVYRLERAAMAASTFAIIQYSKDDPSTSLNGLLQSLRLWNRAMENLTRLGPSVAPTSKPTQPSNPFDMADIKDALTNTSGGVDSQADSLPKTPRSTSSTDGLEWRIAEGLLSTLFALAQAYFHRGFAREAEYFIEQARDLAESLNIPAILSRALAKKGEILLSLGHLDQSHQCIMKAAELLGECLGPDAADIRRLHGQYAQVTGRGEDAQVMYDEAITILAELNKVFVSMDTLTLRRSSVVGPKSPKTKSPEETLAPELLASILKQQIWLLREDGGDGFQAVISKFLGLPPSAETKAEEDGLMARLTLRDVFDRFRSDMFLSSLTDSTISLPMGLSADKIFSLSPASQDVLMSLGQAEKLFWANLAFTSRKGTVRSVRDAAVSLALIRALQTSLGNGSEESTTLAANILNNSSAITLRREMLEAIQHKFLDSQSPDDLKWPLITPNGSPLPQPTSRKPVRQVSGYDSGDEDDVLDDPTLREYWSTIREKYYSQTFSPTSLSPSPIDQLPSNWTVITINLTSDKNTIFISRQRPHSSPLIFCLPLKGRRDNEDDEHLTFDDAMAELREIIRLSDESAKRASVVRLSEDKNARAEWWAERTELDGRMKELLENIEFCWLGAFKTILSPAMSNSADLLEMVRMRLEKIFAPILPAQDKAKQKHQRKTLSRTRSERSQARSDSQTPQSDATTQSQSQANQSTTNTQTRTRPSTSRTNTYSHPTSSHPTTFSFSPTLLECFLSLPPKCRDEELEDFVYFILDGYQFCGVQVAIAEVDVDMVGVDLRGLLEEVSFLRSKAPSSEAKEGGAGEDGHVFLVLDKNVQGIPWESIPVLRGRSVSRIPGVEFLVDRLEFARMQRRGAGSKLGDTPKKSASTQGEEEVVDRGVVDPRNAYYVLNPSGDLKGTEKRFKDWVKDMKKVGWDGVIGRAPSEQEMVDALGKRDLVIYFGHGGAEQYVRSHKIRHLPKCAATMLWGCSSGALREMGEFDRVGTPYNYMLAGCPTLVANLWDVTDRDIDKFSQEVFDRLRLTVRDVKQRATQEGSEKDEMSIVTAVAESRECCKLKYLTGAAPVVYGIPFYL</sequence>
<dbReference type="InParanoid" id="A0A067PBD5"/>
<dbReference type="InterPro" id="IPR030397">
    <property type="entry name" value="SEPARIN_core_dom"/>
</dbReference>
<evidence type="ECO:0000256" key="4">
    <source>
        <dbReference type="ARBA" id="ARBA00022829"/>
    </source>
</evidence>
<feature type="region of interest" description="Disordered" evidence="5">
    <location>
        <begin position="1993"/>
        <end position="2015"/>
    </location>
</feature>
<dbReference type="GO" id="GO:0051307">
    <property type="term" value="P:meiotic chromosome separation"/>
    <property type="evidence" value="ECO:0007669"/>
    <property type="project" value="TreeGrafter"/>
</dbReference>
<dbReference type="InterPro" id="IPR005314">
    <property type="entry name" value="Peptidase_C50"/>
</dbReference>
<keyword evidence="4" id="KW-0159">Chromosome partition</keyword>
<dbReference type="Pfam" id="PF13181">
    <property type="entry name" value="TPR_8"/>
    <property type="match status" value="1"/>
</dbReference>
<evidence type="ECO:0000256" key="2">
    <source>
        <dbReference type="ARBA" id="ARBA00012489"/>
    </source>
</evidence>
<feature type="region of interest" description="Disordered" evidence="5">
    <location>
        <begin position="1580"/>
        <end position="1608"/>
    </location>
</feature>
<gene>
    <name evidence="7" type="ORF">JAAARDRAFT_40451</name>
</gene>
<feature type="compositionally biased region" description="Low complexity" evidence="5">
    <location>
        <begin position="1814"/>
        <end position="1861"/>
    </location>
</feature>
<dbReference type="Proteomes" id="UP000027265">
    <property type="component" value="Unassembled WGS sequence"/>
</dbReference>
<evidence type="ECO:0000256" key="3">
    <source>
        <dbReference type="ARBA" id="ARBA00022801"/>
    </source>
</evidence>
<feature type="region of interest" description="Disordered" evidence="5">
    <location>
        <begin position="1"/>
        <end position="23"/>
    </location>
</feature>
<dbReference type="GO" id="GO:0005634">
    <property type="term" value="C:nucleus"/>
    <property type="evidence" value="ECO:0007669"/>
    <property type="project" value="InterPro"/>
</dbReference>
<name>A0A067PBD5_9AGAM</name>
<feature type="compositionally biased region" description="Polar residues" evidence="5">
    <location>
        <begin position="1582"/>
        <end position="1592"/>
    </location>
</feature>
<evidence type="ECO:0000256" key="1">
    <source>
        <dbReference type="ARBA" id="ARBA00000451"/>
    </source>
</evidence>
<dbReference type="SUPFAM" id="SSF48452">
    <property type="entry name" value="TPR-like"/>
    <property type="match status" value="1"/>
</dbReference>
<dbReference type="OrthoDB" id="10255632at2759"/>
<dbReference type="InterPro" id="IPR011990">
    <property type="entry name" value="TPR-like_helical_dom_sf"/>
</dbReference>
<comment type="catalytic activity">
    <reaction evidence="1">
        <text>All bonds known to be hydrolyzed by this endopeptidase have arginine in P1 and an acidic residue in P4. P6 is often occupied by an acidic residue or by a hydroxy-amino-acid residue, the phosphorylation of which enhances cleavage.</text>
        <dbReference type="EC" id="3.4.22.49"/>
    </reaction>
</comment>
<proteinExistence type="predicted"/>
<dbReference type="Pfam" id="PF03568">
    <property type="entry name" value="Separin_C"/>
    <property type="match status" value="2"/>
</dbReference>
<dbReference type="GO" id="GO:0072686">
    <property type="term" value="C:mitotic spindle"/>
    <property type="evidence" value="ECO:0007669"/>
    <property type="project" value="TreeGrafter"/>
</dbReference>
<dbReference type="PROSITE" id="PS51700">
    <property type="entry name" value="SEPARIN"/>
    <property type="match status" value="1"/>
</dbReference>
<accession>A0A067PBD5</accession>
<feature type="region of interest" description="Disordered" evidence="5">
    <location>
        <begin position="400"/>
        <end position="424"/>
    </location>
</feature>
<evidence type="ECO:0000259" key="6">
    <source>
        <dbReference type="PROSITE" id="PS51700"/>
    </source>
</evidence>
<organism evidence="7 8">
    <name type="scientific">Jaapia argillacea MUCL 33604</name>
    <dbReference type="NCBI Taxonomy" id="933084"/>
    <lineage>
        <taxon>Eukaryota</taxon>
        <taxon>Fungi</taxon>
        <taxon>Dikarya</taxon>
        <taxon>Basidiomycota</taxon>
        <taxon>Agaricomycotina</taxon>
        <taxon>Agaricomycetes</taxon>
        <taxon>Agaricomycetidae</taxon>
        <taxon>Jaapiales</taxon>
        <taxon>Jaapiaceae</taxon>
        <taxon>Jaapia</taxon>
    </lineage>
</organism>
<reference evidence="8" key="1">
    <citation type="journal article" date="2014" name="Proc. Natl. Acad. Sci. U.S.A.">
        <title>Extensive sampling of basidiomycete genomes demonstrates inadequacy of the white-rot/brown-rot paradigm for wood decay fungi.</title>
        <authorList>
            <person name="Riley R."/>
            <person name="Salamov A.A."/>
            <person name="Brown D.W."/>
            <person name="Nagy L.G."/>
            <person name="Floudas D."/>
            <person name="Held B.W."/>
            <person name="Levasseur A."/>
            <person name="Lombard V."/>
            <person name="Morin E."/>
            <person name="Otillar R."/>
            <person name="Lindquist E.A."/>
            <person name="Sun H."/>
            <person name="LaButti K.M."/>
            <person name="Schmutz J."/>
            <person name="Jabbour D."/>
            <person name="Luo H."/>
            <person name="Baker S.E."/>
            <person name="Pisabarro A.G."/>
            <person name="Walton J.D."/>
            <person name="Blanchette R.A."/>
            <person name="Henrissat B."/>
            <person name="Martin F."/>
            <person name="Cullen D."/>
            <person name="Hibbett D.S."/>
            <person name="Grigoriev I.V."/>
        </authorList>
    </citation>
    <scope>NUCLEOTIDE SEQUENCE [LARGE SCALE GENOMIC DNA]</scope>
    <source>
        <strain evidence="8">MUCL 33604</strain>
    </source>
</reference>
<dbReference type="PANTHER" id="PTHR12792:SF0">
    <property type="entry name" value="SEPARIN"/>
    <property type="match status" value="1"/>
</dbReference>
<dbReference type="STRING" id="933084.A0A067PBD5"/>
<feature type="region of interest" description="Disordered" evidence="5">
    <location>
        <begin position="1214"/>
        <end position="1235"/>
    </location>
</feature>
<protein>
    <recommendedName>
        <fullName evidence="2">separase</fullName>
        <ecNumber evidence="2">3.4.22.49</ecNumber>
    </recommendedName>
</protein>
<feature type="compositionally biased region" description="Polar residues" evidence="5">
    <location>
        <begin position="409"/>
        <end position="418"/>
    </location>
</feature>
<keyword evidence="8" id="KW-1185">Reference proteome</keyword>
<dbReference type="GO" id="GO:0005737">
    <property type="term" value="C:cytoplasm"/>
    <property type="evidence" value="ECO:0007669"/>
    <property type="project" value="TreeGrafter"/>
</dbReference>
<evidence type="ECO:0000313" key="8">
    <source>
        <dbReference type="Proteomes" id="UP000027265"/>
    </source>
</evidence>
<dbReference type="EC" id="3.4.22.49" evidence="2"/>
<dbReference type="SMART" id="SM00028">
    <property type="entry name" value="TPR"/>
    <property type="match status" value="4"/>
</dbReference>
<dbReference type="GO" id="GO:0044732">
    <property type="term" value="C:mitotic spindle pole body"/>
    <property type="evidence" value="ECO:0007669"/>
    <property type="project" value="TreeGrafter"/>
</dbReference>
<dbReference type="HOGENOM" id="CLU_000777_0_0_1"/>
<feature type="domain" description="Peptidase C50" evidence="6">
    <location>
        <begin position="2022"/>
        <end position="2119"/>
    </location>
</feature>